<sequence>MKAAKLLWDQAFEVVYAEINCPQLQAAGQLRWDITESSSREVAPGQIFGGKGPVSLFELKSAILKLLQAEIELGNDPDMKLLLSNKLSRDDRFCRTSSGIGPEMLLLAKSNNWREEQEEKEFGIDPEMGSNRRIEIPDTVYRPEANQVQPRHPVSNSTEQKYLMIGMGG</sequence>
<comment type="caution">
    <text evidence="1">The sequence shown here is derived from an EMBL/GenBank/DDBJ whole genome shotgun (WGS) entry which is preliminary data.</text>
</comment>
<accession>A0ABD0UG51</accession>
<organism evidence="1 2">
    <name type="scientific">Dendrobium thyrsiflorum</name>
    <name type="common">Pinecone-like raceme dendrobium</name>
    <name type="synonym">Orchid</name>
    <dbReference type="NCBI Taxonomy" id="117978"/>
    <lineage>
        <taxon>Eukaryota</taxon>
        <taxon>Viridiplantae</taxon>
        <taxon>Streptophyta</taxon>
        <taxon>Embryophyta</taxon>
        <taxon>Tracheophyta</taxon>
        <taxon>Spermatophyta</taxon>
        <taxon>Magnoliopsida</taxon>
        <taxon>Liliopsida</taxon>
        <taxon>Asparagales</taxon>
        <taxon>Orchidaceae</taxon>
        <taxon>Epidendroideae</taxon>
        <taxon>Malaxideae</taxon>
        <taxon>Dendrobiinae</taxon>
        <taxon>Dendrobium</taxon>
    </lineage>
</organism>
<proteinExistence type="predicted"/>
<dbReference type="Proteomes" id="UP001552299">
    <property type="component" value="Unassembled WGS sequence"/>
</dbReference>
<dbReference type="EMBL" id="JANQDX010000016">
    <property type="protein sequence ID" value="KAL0909352.1"/>
    <property type="molecule type" value="Genomic_DNA"/>
</dbReference>
<gene>
    <name evidence="1" type="ORF">M5K25_020209</name>
</gene>
<evidence type="ECO:0000313" key="1">
    <source>
        <dbReference type="EMBL" id="KAL0909352.1"/>
    </source>
</evidence>
<evidence type="ECO:0000313" key="2">
    <source>
        <dbReference type="Proteomes" id="UP001552299"/>
    </source>
</evidence>
<keyword evidence="2" id="KW-1185">Reference proteome</keyword>
<reference evidence="1 2" key="1">
    <citation type="journal article" date="2024" name="Plant Biotechnol. J.">
        <title>Dendrobium thyrsiflorum genome and its molecular insights into genes involved in important horticultural traits.</title>
        <authorList>
            <person name="Chen B."/>
            <person name="Wang J.Y."/>
            <person name="Zheng P.J."/>
            <person name="Li K.L."/>
            <person name="Liang Y.M."/>
            <person name="Chen X.F."/>
            <person name="Zhang C."/>
            <person name="Zhao X."/>
            <person name="He X."/>
            <person name="Zhang G.Q."/>
            <person name="Liu Z.J."/>
            <person name="Xu Q."/>
        </authorList>
    </citation>
    <scope>NUCLEOTIDE SEQUENCE [LARGE SCALE GENOMIC DNA]</scope>
    <source>
        <strain evidence="1">GZMU011</strain>
    </source>
</reference>
<protein>
    <submittedName>
        <fullName evidence="1">Uncharacterized protein</fullName>
    </submittedName>
</protein>
<dbReference type="AlphaFoldDB" id="A0ABD0UG51"/>
<name>A0ABD0UG51_DENTH</name>